<organism evidence="1 2">
    <name type="scientific">Pseudidiomarina aquimaris</name>
    <dbReference type="NCBI Taxonomy" id="641841"/>
    <lineage>
        <taxon>Bacteria</taxon>
        <taxon>Pseudomonadati</taxon>
        <taxon>Pseudomonadota</taxon>
        <taxon>Gammaproteobacteria</taxon>
        <taxon>Alteromonadales</taxon>
        <taxon>Idiomarinaceae</taxon>
        <taxon>Pseudidiomarina</taxon>
    </lineage>
</organism>
<sequence length="455" mass="52409">MKKYILKYAPIFIQNFLISIYNSRLYHRRHTGLYRRYRKYFADYENASLQTLISEQQRRLKSFLCWATTNSTYYSSKRNLELSDFDVLEKSHLIENLEGICTISESDGVVSLTGGTTGASMKVVYTSEDVQERHALLDHFREQHGYKLGKRVAWFSGKDIVRQRDISKGYCYRDDWLNKIRFFSTFHINQKNFDVYWRALENFEAEFLVGFPSSVYDICLMAKQRGLRLRNKVKVFFPTAEVVLKEHRDVIGDILGCRLVDQYASSEGAPFILECEYGNLHIHLLSGVFEVVDINGKSASEGELLVTSFTTRGTPLIRYRIGDSLVLDTSNQNCDCGSHHPLVKQIVGRSSDFIWSPEHGKVNLGNISNCTKGTSGIVQFQVHQESPDAVRILLVTNNLYSMEDEIIFLDNLQSRLGSRMQVELKYVNDIPREKSGKYRIVKNDLSEEQLKALSE</sequence>
<dbReference type="InterPro" id="IPR053158">
    <property type="entry name" value="CapK_Type1_Caps_Biosynth"/>
</dbReference>
<dbReference type="AlphaFoldDB" id="A0A432XD65"/>
<dbReference type="OrthoDB" id="580775at2"/>
<proteinExistence type="predicted"/>
<accession>A0A432XD65</accession>
<keyword evidence="2" id="KW-1185">Reference proteome</keyword>
<dbReference type="RefSeq" id="WP_126834440.1">
    <property type="nucleotide sequence ID" value="NZ_PIPT01000008.1"/>
</dbReference>
<comment type="caution">
    <text evidence="1">The sequence shown here is derived from an EMBL/GenBank/DDBJ whole genome shotgun (WGS) entry which is preliminary data.</text>
</comment>
<dbReference type="PANTHER" id="PTHR36932">
    <property type="entry name" value="CAPSULAR POLYSACCHARIDE BIOSYNTHESIS PROTEIN"/>
    <property type="match status" value="1"/>
</dbReference>
<evidence type="ECO:0000313" key="1">
    <source>
        <dbReference type="EMBL" id="RUO46620.1"/>
    </source>
</evidence>
<protein>
    <submittedName>
        <fullName evidence="1">Polysaccharide biosynthesis protein</fullName>
    </submittedName>
</protein>
<dbReference type="Gene3D" id="3.40.50.12780">
    <property type="entry name" value="N-terminal domain of ligase-like"/>
    <property type="match status" value="1"/>
</dbReference>
<dbReference type="EMBL" id="PIPT01000008">
    <property type="protein sequence ID" value="RUO46620.1"/>
    <property type="molecule type" value="Genomic_DNA"/>
</dbReference>
<dbReference type="PANTHER" id="PTHR36932:SF1">
    <property type="entry name" value="CAPSULAR POLYSACCHARIDE BIOSYNTHESIS PROTEIN"/>
    <property type="match status" value="1"/>
</dbReference>
<evidence type="ECO:0000313" key="2">
    <source>
        <dbReference type="Proteomes" id="UP000286678"/>
    </source>
</evidence>
<gene>
    <name evidence="1" type="ORF">CWE21_10715</name>
</gene>
<reference evidence="2" key="1">
    <citation type="journal article" date="2018" name="Front. Microbiol.">
        <title>Genome-Based Analysis Reveals the Taxonomy and Diversity of the Family Idiomarinaceae.</title>
        <authorList>
            <person name="Liu Y."/>
            <person name="Lai Q."/>
            <person name="Shao Z."/>
        </authorList>
    </citation>
    <scope>NUCLEOTIDE SEQUENCE [LARGE SCALE GENOMIC DNA]</scope>
    <source>
        <strain evidence="2">SW15</strain>
    </source>
</reference>
<name>A0A432XD65_9GAMM</name>
<dbReference type="InterPro" id="IPR042099">
    <property type="entry name" value="ANL_N_sf"/>
</dbReference>
<dbReference type="Proteomes" id="UP000286678">
    <property type="component" value="Unassembled WGS sequence"/>
</dbReference>
<dbReference type="SUPFAM" id="SSF56801">
    <property type="entry name" value="Acetyl-CoA synthetase-like"/>
    <property type="match status" value="1"/>
</dbReference>